<protein>
    <submittedName>
        <fullName evidence="1">Uncharacterized protein</fullName>
    </submittedName>
</protein>
<dbReference type="EMBL" id="MU005606">
    <property type="protein sequence ID" value="KAF2679154.1"/>
    <property type="molecule type" value="Genomic_DNA"/>
</dbReference>
<organism evidence="1 2">
    <name type="scientific">Lentithecium fluviatile CBS 122367</name>
    <dbReference type="NCBI Taxonomy" id="1168545"/>
    <lineage>
        <taxon>Eukaryota</taxon>
        <taxon>Fungi</taxon>
        <taxon>Dikarya</taxon>
        <taxon>Ascomycota</taxon>
        <taxon>Pezizomycotina</taxon>
        <taxon>Dothideomycetes</taxon>
        <taxon>Pleosporomycetidae</taxon>
        <taxon>Pleosporales</taxon>
        <taxon>Massarineae</taxon>
        <taxon>Lentitheciaceae</taxon>
        <taxon>Lentithecium</taxon>
    </lineage>
</organism>
<sequence>MQLESRNVTPGLVNALSHRFLLWQVFGLGLMRLLRQGVAHLAERAETPGLGVGQDDCAKVAASWAENSTDGITRTYASAGEAVLR</sequence>
<name>A0A6G1ILN0_9PLEO</name>
<accession>A0A6G1ILN0</accession>
<proteinExistence type="predicted"/>
<evidence type="ECO:0000313" key="1">
    <source>
        <dbReference type="EMBL" id="KAF2679154.1"/>
    </source>
</evidence>
<reference evidence="1" key="1">
    <citation type="journal article" date="2020" name="Stud. Mycol.">
        <title>101 Dothideomycetes genomes: a test case for predicting lifestyles and emergence of pathogens.</title>
        <authorList>
            <person name="Haridas S."/>
            <person name="Albert R."/>
            <person name="Binder M."/>
            <person name="Bloem J."/>
            <person name="Labutti K."/>
            <person name="Salamov A."/>
            <person name="Andreopoulos B."/>
            <person name="Baker S."/>
            <person name="Barry K."/>
            <person name="Bills G."/>
            <person name="Bluhm B."/>
            <person name="Cannon C."/>
            <person name="Castanera R."/>
            <person name="Culley D."/>
            <person name="Daum C."/>
            <person name="Ezra D."/>
            <person name="Gonzalez J."/>
            <person name="Henrissat B."/>
            <person name="Kuo A."/>
            <person name="Liang C."/>
            <person name="Lipzen A."/>
            <person name="Lutzoni F."/>
            <person name="Magnuson J."/>
            <person name="Mondo S."/>
            <person name="Nolan M."/>
            <person name="Ohm R."/>
            <person name="Pangilinan J."/>
            <person name="Park H.-J."/>
            <person name="Ramirez L."/>
            <person name="Alfaro M."/>
            <person name="Sun H."/>
            <person name="Tritt A."/>
            <person name="Yoshinaga Y."/>
            <person name="Zwiers L.-H."/>
            <person name="Turgeon B."/>
            <person name="Goodwin S."/>
            <person name="Spatafora J."/>
            <person name="Crous P."/>
            <person name="Grigoriev I."/>
        </authorList>
    </citation>
    <scope>NUCLEOTIDE SEQUENCE</scope>
    <source>
        <strain evidence="1">CBS 122367</strain>
    </source>
</reference>
<dbReference type="Proteomes" id="UP000799291">
    <property type="component" value="Unassembled WGS sequence"/>
</dbReference>
<evidence type="ECO:0000313" key="2">
    <source>
        <dbReference type="Proteomes" id="UP000799291"/>
    </source>
</evidence>
<keyword evidence="2" id="KW-1185">Reference proteome</keyword>
<gene>
    <name evidence="1" type="ORF">K458DRAFT_422576</name>
</gene>
<dbReference type="AlphaFoldDB" id="A0A6G1ILN0"/>